<gene>
    <name evidence="1" type="ORF">RF819_00495</name>
</gene>
<organism evidence="1 2">
    <name type="scientific">Rhodoferax fermentans</name>
    <dbReference type="NCBI Taxonomy" id="28066"/>
    <lineage>
        <taxon>Bacteria</taxon>
        <taxon>Pseudomonadati</taxon>
        <taxon>Pseudomonadota</taxon>
        <taxon>Betaproteobacteria</taxon>
        <taxon>Burkholderiales</taxon>
        <taxon>Comamonadaceae</taxon>
        <taxon>Rhodoferax</taxon>
    </lineage>
</organism>
<protein>
    <submittedName>
        <fullName evidence="1">Uncharacterized protein</fullName>
    </submittedName>
</protein>
<reference evidence="1 2" key="1">
    <citation type="submission" date="2017-01" db="EMBL/GenBank/DDBJ databases">
        <title>Genome sequencing of Rhodoferax fermentans JCM 7819.</title>
        <authorList>
            <person name="Kim Y.J."/>
            <person name="Farh M.E.-A."/>
            <person name="Yang D.-C."/>
        </authorList>
    </citation>
    <scope>NUCLEOTIDE SEQUENCE [LARGE SCALE GENOMIC DNA]</scope>
    <source>
        <strain evidence="1 2">JCM 7819</strain>
    </source>
</reference>
<name>A0A1T1AMU3_RHOFE</name>
<sequence length="103" mass="11198">MRSVSDINDGIAQKILPVVDLVDAAWWMARDELCSKMTGTTVMWLSSATGRLTGAIGMAVAIGRTRPIAVLASGDFNAGKLTFADGNQQTRNDRLRETQSLKW</sequence>
<keyword evidence="2" id="KW-1185">Reference proteome</keyword>
<evidence type="ECO:0000313" key="2">
    <source>
        <dbReference type="Proteomes" id="UP000190750"/>
    </source>
</evidence>
<accession>A0A1T1AMU3</accession>
<dbReference type="STRING" id="28066.RF819_00495"/>
<evidence type="ECO:0000313" key="1">
    <source>
        <dbReference type="EMBL" id="OOV05384.1"/>
    </source>
</evidence>
<comment type="caution">
    <text evidence="1">The sequence shown here is derived from an EMBL/GenBank/DDBJ whole genome shotgun (WGS) entry which is preliminary data.</text>
</comment>
<dbReference type="Proteomes" id="UP000190750">
    <property type="component" value="Unassembled WGS sequence"/>
</dbReference>
<dbReference type="EMBL" id="MTJN01000002">
    <property type="protein sequence ID" value="OOV05384.1"/>
    <property type="molecule type" value="Genomic_DNA"/>
</dbReference>
<dbReference type="AlphaFoldDB" id="A0A1T1AMU3"/>
<proteinExistence type="predicted"/>